<organism evidence="1 2">
    <name type="scientific">Acanthamoeba polyphaga mimivirus Kroon</name>
    <dbReference type="NCBI Taxonomy" id="3069720"/>
    <lineage>
        <taxon>Viruses</taxon>
        <taxon>Varidnaviria</taxon>
        <taxon>Bamfordvirae</taxon>
        <taxon>Nucleocytoviricota</taxon>
        <taxon>Megaviricetes</taxon>
        <taxon>Imitervirales</taxon>
        <taxon>Mimiviridae</taxon>
        <taxon>Megamimivirinae</taxon>
        <taxon>Mimivirus</taxon>
        <taxon>Mimivirus lagoaense</taxon>
    </lineage>
</organism>
<accession>A0A0G2Y2V3</accession>
<proteinExistence type="predicted"/>
<evidence type="ECO:0000313" key="1">
    <source>
        <dbReference type="EMBL" id="AKI80080.1"/>
    </source>
</evidence>
<protein>
    <submittedName>
        <fullName evidence="1">Uncharacterized protein</fullName>
    </submittedName>
</protein>
<keyword evidence="2" id="KW-1185">Reference proteome</keyword>
<dbReference type="KEGG" id="vg:80513878"/>
<sequence>MSTVADTMQTLSNDIQLTFEELVKLLLRKTLKPILNPLGNNNIVYNSIKGKYERGLVNSANNDNINRYTYTMTKESLGWSDEILAHFRINAKFIKSSVPQRFPSNTKYHNMMKPNAKISFSDKETKNIINQCGENAICQYKNLLSMLNTRNVTGVLANKKATFNYSSDIPYTYTFKELEDIGKDIIDQTDPSIPGCDSARMSTAMLRVRLYNLEQNLAKLSVDKPDIFDAYIDMLRIINGVPRKKIVWVIKLIALLTYQRWEDLDKQKHQKYYEILGDDFVNSFNSNELITILLQSNSSEYIIKASLLFPLLKMLFIVFGYSKLVPIISDINVEAQAAEHERLRKFYDKYKGATIRRQSDDQNKFYEMECPENNFNADHAIKQIYGKADPEPIDQCVYDFIRLFGDLYPTLIGLMGGTEKFPPESIEINCNEIPHSYEDLTIIPEFLWRFNDFSYCRYLEYICSKQLHNVLNYKVNEKTRYLQSI</sequence>
<reference evidence="1 2" key="1">
    <citation type="submission" date="2014-10" db="EMBL/GenBank/DDBJ databases">
        <title>Pan-genome analysis of Brazilian lineage A amoebal mimiviruses.</title>
        <authorList>
            <person name="Assis F.L."/>
            <person name="Abrahao J.S."/>
            <person name="Kroon E.G."/>
            <person name="Dornas F.P."/>
            <person name="Andrade K.R."/>
            <person name="Borato P.V.M."/>
            <person name="Pilotto M.R."/>
            <person name="Benamar S."/>
            <person name="LaScola B."/>
            <person name="Colson P."/>
        </authorList>
    </citation>
    <scope>NUCLEOTIDE SEQUENCE [LARGE SCALE GENOMIC DNA]</scope>
    <source>
        <strain evidence="1 2">Kroon</strain>
    </source>
</reference>
<evidence type="ECO:0000313" key="2">
    <source>
        <dbReference type="Proteomes" id="UP000240461"/>
    </source>
</evidence>
<dbReference type="EMBL" id="KM982402">
    <property type="protein sequence ID" value="AKI80080.1"/>
    <property type="molecule type" value="Genomic_DNA"/>
</dbReference>
<dbReference type="Proteomes" id="UP000240461">
    <property type="component" value="Segment"/>
</dbReference>
<name>A0A0G2Y2V3_9VIRU</name>